<evidence type="ECO:0000313" key="1">
    <source>
        <dbReference type="EMBL" id="RNA40124.1"/>
    </source>
</evidence>
<reference evidence="1 2" key="1">
    <citation type="journal article" date="2018" name="Sci. Rep.">
        <title>Genomic signatures of local adaptation to the degree of environmental predictability in rotifers.</title>
        <authorList>
            <person name="Franch-Gras L."/>
            <person name="Hahn C."/>
            <person name="Garcia-Roger E.M."/>
            <person name="Carmona M.J."/>
            <person name="Serra M."/>
            <person name="Gomez A."/>
        </authorList>
    </citation>
    <scope>NUCLEOTIDE SEQUENCE [LARGE SCALE GENOMIC DNA]</scope>
    <source>
        <strain evidence="1">HYR1</strain>
    </source>
</reference>
<dbReference type="EMBL" id="REGN01000673">
    <property type="protein sequence ID" value="RNA40124.1"/>
    <property type="molecule type" value="Genomic_DNA"/>
</dbReference>
<name>A0A3M7SWD0_BRAPC</name>
<sequence>NQSTNAKIFKKYRRLVQQMEANNSWKKVQYQKNLAVGTIPVNHNPKYLGINLDRNLNFKHHTELCLTFKKWSLSTERLINVYKVLIRSNMEYVPQLLLVNGKNIERLHGRVLDVQIFFYTTLVKLKLFMIAFTHLNSSKIKQ</sequence>
<proteinExistence type="predicted"/>
<organism evidence="1 2">
    <name type="scientific">Brachionus plicatilis</name>
    <name type="common">Marine rotifer</name>
    <name type="synonym">Brachionus muelleri</name>
    <dbReference type="NCBI Taxonomy" id="10195"/>
    <lineage>
        <taxon>Eukaryota</taxon>
        <taxon>Metazoa</taxon>
        <taxon>Spiralia</taxon>
        <taxon>Gnathifera</taxon>
        <taxon>Rotifera</taxon>
        <taxon>Eurotatoria</taxon>
        <taxon>Monogononta</taxon>
        <taxon>Pseudotrocha</taxon>
        <taxon>Ploima</taxon>
        <taxon>Brachionidae</taxon>
        <taxon>Brachionus</taxon>
    </lineage>
</organism>
<comment type="caution">
    <text evidence="1">The sequence shown here is derived from an EMBL/GenBank/DDBJ whole genome shotgun (WGS) entry which is preliminary data.</text>
</comment>
<evidence type="ECO:0008006" key="3">
    <source>
        <dbReference type="Google" id="ProtNLM"/>
    </source>
</evidence>
<accession>A0A3M7SWD0</accession>
<keyword evidence="2" id="KW-1185">Reference proteome</keyword>
<gene>
    <name evidence="1" type="ORF">BpHYR1_009025</name>
</gene>
<protein>
    <recommendedName>
        <fullName evidence="3">RNA-directed DNA polymerase from mobile element jockey-like</fullName>
    </recommendedName>
</protein>
<dbReference type="AlphaFoldDB" id="A0A3M7SWD0"/>
<dbReference type="Proteomes" id="UP000276133">
    <property type="component" value="Unassembled WGS sequence"/>
</dbReference>
<evidence type="ECO:0000313" key="2">
    <source>
        <dbReference type="Proteomes" id="UP000276133"/>
    </source>
</evidence>
<feature type="non-terminal residue" evidence="1">
    <location>
        <position position="1"/>
    </location>
</feature>